<dbReference type="Proteomes" id="UP000467334">
    <property type="component" value="Unassembled WGS sequence"/>
</dbReference>
<sequence>MIYNKSFLEKVFSNKRMERYFIRYPNDEARAVLHYQCNLQLAEAFYTSLSVFEVTLRNALSREMETMTGRQDWYVVFPVTPGLTNLNRYITQASKQIAGRHENITPSKVVAELTLGFWVSLLNSEYERLLWKDLRRAFPYLPKKERQRKNVSAPLNTFRSFRNRVFHNESICWNLHRVEEIHQKMITVLGWINKDVPGWLQQVDRFETVCRQIRSTMNWA</sequence>
<accession>A0A7J5LEU3</accession>
<comment type="caution">
    <text evidence="1">The sequence shown here is derived from an EMBL/GenBank/DDBJ whole genome shotgun (WGS) entry which is preliminary data.</text>
</comment>
<name>A0A7J5LEU3_BACSE</name>
<evidence type="ECO:0008006" key="3">
    <source>
        <dbReference type="Google" id="ProtNLM"/>
    </source>
</evidence>
<evidence type="ECO:0000313" key="1">
    <source>
        <dbReference type="EMBL" id="KAB5315422.1"/>
    </source>
</evidence>
<dbReference type="EMBL" id="WCLE01000008">
    <property type="protein sequence ID" value="KAB5315422.1"/>
    <property type="molecule type" value="Genomic_DNA"/>
</dbReference>
<proteinExistence type="predicted"/>
<organism evidence="1 2">
    <name type="scientific">Bacteroides stercoris</name>
    <dbReference type="NCBI Taxonomy" id="46506"/>
    <lineage>
        <taxon>Bacteria</taxon>
        <taxon>Pseudomonadati</taxon>
        <taxon>Bacteroidota</taxon>
        <taxon>Bacteroidia</taxon>
        <taxon>Bacteroidales</taxon>
        <taxon>Bacteroidaceae</taxon>
        <taxon>Bacteroides</taxon>
    </lineage>
</organism>
<dbReference type="AlphaFoldDB" id="A0A7J5LEU3"/>
<evidence type="ECO:0000313" key="2">
    <source>
        <dbReference type="Proteomes" id="UP000467334"/>
    </source>
</evidence>
<gene>
    <name evidence="1" type="ORF">F9958_05760</name>
</gene>
<protein>
    <recommendedName>
        <fullName evidence="3">Abi-like protein</fullName>
    </recommendedName>
</protein>
<reference evidence="1 2" key="1">
    <citation type="journal article" date="2019" name="Nat. Med.">
        <title>A library of human gut bacterial isolates paired with longitudinal multiomics data enables mechanistic microbiome research.</title>
        <authorList>
            <person name="Poyet M."/>
            <person name="Groussin M."/>
            <person name="Gibbons S.M."/>
            <person name="Avila-Pacheco J."/>
            <person name="Jiang X."/>
            <person name="Kearney S.M."/>
            <person name="Perrotta A.R."/>
            <person name="Berdy B."/>
            <person name="Zhao S."/>
            <person name="Lieberman T.D."/>
            <person name="Swanson P.K."/>
            <person name="Smith M."/>
            <person name="Roesemann S."/>
            <person name="Alexander J.E."/>
            <person name="Rich S.A."/>
            <person name="Livny J."/>
            <person name="Vlamakis H."/>
            <person name="Clish C."/>
            <person name="Bullock K."/>
            <person name="Deik A."/>
            <person name="Scott J."/>
            <person name="Pierce K.A."/>
            <person name="Xavier R.J."/>
            <person name="Alm E.J."/>
        </authorList>
    </citation>
    <scope>NUCLEOTIDE SEQUENCE [LARGE SCALE GENOMIC DNA]</scope>
    <source>
        <strain evidence="1 2">BIOML-A6</strain>
    </source>
</reference>